<sequence length="526" mass="60043">MLKTYLPILLFLLPFLSSCEGDTRDESPLIVKGYDRHVELRWPKQEGYDTYRISVSSAGNQYTARATVSDTIYMDFVNDLGNNLSLRYKVEGLNTQNQAIEIGEAEVQTKDFSEEELLDMVQYYTFRYFWEGAEPNSGLARERIHLDGEYPQDDAHIITTGGSGFGMYGLLAGIDRGWVTREEGTARFEKIVNFLGEADRFYGVWPHWLDGETGKVKPFGQKDNGGDLVESAFLMQGLLAVREFYREGNEREKAIADQIDQLWQEMEWDWYTQGGQDVLYWHWSPEYEWEMNFPLLGYDETLITYILAASSPTHTVSADAYHKGWAREGGINTDKNPYGHHLMLKHNGAEEMGGPLFWAHYSYIGLNPKGLKDRYADYWEHNKNHTLINRAWCIENTGGYKGYGEDLWGLTASYSVKGYAAHKPGSDLGVISPTAALSSYPYTPKESMDVIKNLYYNYGEKVFGRYGFYDALSPEANWYPERYLAIDQGPIVAMIENQRSGLGWNLFMSAPEVQQGLKKLGFQTGN</sequence>
<organism evidence="2 3">
    <name type="scientific">Anditalea andensis</name>
    <dbReference type="NCBI Taxonomy" id="1048983"/>
    <lineage>
        <taxon>Bacteria</taxon>
        <taxon>Pseudomonadati</taxon>
        <taxon>Bacteroidota</taxon>
        <taxon>Cytophagia</taxon>
        <taxon>Cytophagales</taxon>
        <taxon>Cytophagaceae</taxon>
        <taxon>Anditalea</taxon>
    </lineage>
</organism>
<dbReference type="Pfam" id="PF10091">
    <property type="entry name" value="Glycoamylase"/>
    <property type="match status" value="1"/>
</dbReference>
<dbReference type="Proteomes" id="UP000027821">
    <property type="component" value="Unassembled WGS sequence"/>
</dbReference>
<dbReference type="eggNOG" id="COG5368">
    <property type="taxonomic scope" value="Bacteria"/>
</dbReference>
<keyword evidence="3" id="KW-1185">Reference proteome</keyword>
<protein>
    <recommendedName>
        <fullName evidence="1">Glycoamylase-like domain-containing protein</fullName>
    </recommendedName>
</protein>
<accession>A0A074L4C3</accession>
<dbReference type="EMBL" id="JMIH01000014">
    <property type="protein sequence ID" value="KEO74688.1"/>
    <property type="molecule type" value="Genomic_DNA"/>
</dbReference>
<proteinExistence type="predicted"/>
<evidence type="ECO:0000313" key="2">
    <source>
        <dbReference type="EMBL" id="KEO74688.1"/>
    </source>
</evidence>
<reference evidence="2 3" key="1">
    <citation type="submission" date="2014-04" db="EMBL/GenBank/DDBJ databases">
        <title>Characterization and application of a salt tolerant electro-active bacterium.</title>
        <authorList>
            <person name="Yang L."/>
            <person name="Wei S."/>
            <person name="Tay Q.X.M."/>
        </authorList>
    </citation>
    <scope>NUCLEOTIDE SEQUENCE [LARGE SCALE GENOMIC DNA]</scope>
    <source>
        <strain evidence="2 3">LY1</strain>
    </source>
</reference>
<dbReference type="RefSeq" id="WP_035070787.1">
    <property type="nucleotide sequence ID" value="NZ_JMIH01000014.1"/>
</dbReference>
<gene>
    <name evidence="2" type="ORF">EL17_03155</name>
</gene>
<comment type="caution">
    <text evidence="2">The sequence shown here is derived from an EMBL/GenBank/DDBJ whole genome shotgun (WGS) entry which is preliminary data.</text>
</comment>
<feature type="domain" description="Glycoamylase-like" evidence="1">
    <location>
        <begin position="292"/>
        <end position="510"/>
    </location>
</feature>
<name>A0A074L4C3_9BACT</name>
<dbReference type="Gene3D" id="1.50.10.140">
    <property type="match status" value="1"/>
</dbReference>
<evidence type="ECO:0000259" key="1">
    <source>
        <dbReference type="Pfam" id="PF10091"/>
    </source>
</evidence>
<dbReference type="STRING" id="1048983.EL17_03155"/>
<evidence type="ECO:0000313" key="3">
    <source>
        <dbReference type="Proteomes" id="UP000027821"/>
    </source>
</evidence>
<dbReference type="AlphaFoldDB" id="A0A074L4C3"/>
<dbReference type="OrthoDB" id="5937621at2"/>
<dbReference type="PROSITE" id="PS51257">
    <property type="entry name" value="PROKAR_LIPOPROTEIN"/>
    <property type="match status" value="1"/>
</dbReference>
<dbReference type="InterPro" id="IPR019282">
    <property type="entry name" value="Glycoamylase-like_cons_dom"/>
</dbReference>